<evidence type="ECO:0000256" key="8">
    <source>
        <dbReference type="ARBA" id="ARBA00038091"/>
    </source>
</evidence>
<dbReference type="Gene3D" id="3.40.50.150">
    <property type="entry name" value="Vaccinia Virus protein VP39"/>
    <property type="match status" value="1"/>
</dbReference>
<dbReference type="InterPro" id="IPR036974">
    <property type="entry name" value="PUA_sf"/>
</dbReference>
<dbReference type="EMBL" id="JAJEQE010000012">
    <property type="protein sequence ID" value="MCC2148686.1"/>
    <property type="molecule type" value="Genomic_DNA"/>
</dbReference>
<evidence type="ECO:0000256" key="3">
    <source>
        <dbReference type="ARBA" id="ARBA00022552"/>
    </source>
</evidence>
<dbReference type="SMART" id="SM00359">
    <property type="entry name" value="PUA"/>
    <property type="match status" value="1"/>
</dbReference>
<feature type="domain" description="PUA" evidence="9">
    <location>
        <begin position="4"/>
        <end position="89"/>
    </location>
</feature>
<keyword evidence="11" id="KW-1185">Reference proteome</keyword>
<dbReference type="GO" id="GO:0008168">
    <property type="term" value="F:methyltransferase activity"/>
    <property type="evidence" value="ECO:0007669"/>
    <property type="project" value="UniProtKB-KW"/>
</dbReference>
<evidence type="ECO:0000256" key="7">
    <source>
        <dbReference type="ARBA" id="ARBA00022884"/>
    </source>
</evidence>
<evidence type="ECO:0000256" key="4">
    <source>
        <dbReference type="ARBA" id="ARBA00022603"/>
    </source>
</evidence>
<dbReference type="PANTHER" id="PTHR42873">
    <property type="entry name" value="RIBOSOMAL RNA LARGE SUBUNIT METHYLTRANSFERASE"/>
    <property type="match status" value="1"/>
</dbReference>
<proteinExistence type="inferred from homology"/>
<evidence type="ECO:0000259" key="9">
    <source>
        <dbReference type="SMART" id="SM00359"/>
    </source>
</evidence>
<keyword evidence="3" id="KW-0698">rRNA processing</keyword>
<dbReference type="Proteomes" id="UP001299235">
    <property type="component" value="Unassembled WGS sequence"/>
</dbReference>
<dbReference type="Gene3D" id="3.30.750.80">
    <property type="entry name" value="RNA methyltransferase domain (HRMD) like"/>
    <property type="match status" value="1"/>
</dbReference>
<dbReference type="InterPro" id="IPR019614">
    <property type="entry name" value="SAM-dep_methyl-trfase"/>
</dbReference>
<name>A0ABS8EU09_9FIRM</name>
<dbReference type="InterPro" id="IPR029063">
    <property type="entry name" value="SAM-dependent_MTases_sf"/>
</dbReference>
<comment type="similarity">
    <text evidence="8">Belongs to the methyltransferase superfamily. RlmI family.</text>
</comment>
<sequence>MSEAIVTLKKGEGRMLKSGGLWIFDNEIASILGSFEDGDIVAVHDFDGYGLGKGFINRNSKIRVRMMTRNRHQEIDEAFLKMRVQEAWDYRKKVSDTGSCRVIFGEADFLPGLVVDKFSDVLVVQSLALGIDRLKDQIVELLKEVLAADGIKIRGVYERSDAKVRRQEGMELYKGFIGEAFDTNVEIEENGVRYMVDVKDGQKTGFFLDQKYNRKAIQHLCKDAKVLDCFTHTGSFALNAGYGGAKEVTGVDASELAVEQAILNSKLNGMEDRVKFICRDVFELLPELEEKGEKFDVVILDPPAFTKSRNSVKNAVKGYREINLRAMKLVRDGGFLATCSCSHFMTYELFTQTIHQAARNVHKRLRQVEYRTQAPDHPILWAAEESYYLKFYVFQVVDEK</sequence>
<gene>
    <name evidence="10" type="ORF">LKD42_05370</name>
</gene>
<keyword evidence="4 10" id="KW-0489">Methyltransferase</keyword>
<comment type="subcellular location">
    <subcellularLocation>
        <location evidence="1">Cytoplasm</location>
    </subcellularLocation>
</comment>
<evidence type="ECO:0000256" key="2">
    <source>
        <dbReference type="ARBA" id="ARBA00022490"/>
    </source>
</evidence>
<keyword evidence="6" id="KW-0949">S-adenosyl-L-methionine</keyword>
<dbReference type="CDD" id="cd02440">
    <property type="entry name" value="AdoMet_MTases"/>
    <property type="match status" value="1"/>
</dbReference>
<evidence type="ECO:0000256" key="5">
    <source>
        <dbReference type="ARBA" id="ARBA00022679"/>
    </source>
</evidence>
<dbReference type="Gene3D" id="2.30.130.10">
    <property type="entry name" value="PUA domain"/>
    <property type="match status" value="1"/>
</dbReference>
<organism evidence="10 11">
    <name type="scientific">Hominisplanchenecus faecis</name>
    <dbReference type="NCBI Taxonomy" id="2885351"/>
    <lineage>
        <taxon>Bacteria</taxon>
        <taxon>Bacillati</taxon>
        <taxon>Bacillota</taxon>
        <taxon>Clostridia</taxon>
        <taxon>Lachnospirales</taxon>
        <taxon>Lachnospiraceae</taxon>
        <taxon>Hominisplanchenecus</taxon>
    </lineage>
</organism>
<dbReference type="InterPro" id="IPR002478">
    <property type="entry name" value="PUA"/>
</dbReference>
<dbReference type="RefSeq" id="WP_147631839.1">
    <property type="nucleotide sequence ID" value="NZ_JAJEQE010000012.1"/>
</dbReference>
<evidence type="ECO:0000313" key="11">
    <source>
        <dbReference type="Proteomes" id="UP001299235"/>
    </source>
</evidence>
<dbReference type="PANTHER" id="PTHR42873:SF1">
    <property type="entry name" value="S-ADENOSYLMETHIONINE-DEPENDENT METHYLTRANSFERASE DOMAIN-CONTAINING PROTEIN"/>
    <property type="match status" value="1"/>
</dbReference>
<dbReference type="InterPro" id="IPR015947">
    <property type="entry name" value="PUA-like_sf"/>
</dbReference>
<dbReference type="Pfam" id="PF10672">
    <property type="entry name" value="Methyltrans_SAM"/>
    <property type="match status" value="1"/>
</dbReference>
<accession>A0ABS8EU09</accession>
<dbReference type="SUPFAM" id="SSF53335">
    <property type="entry name" value="S-adenosyl-L-methionine-dependent methyltransferases"/>
    <property type="match status" value="1"/>
</dbReference>
<dbReference type="CDD" id="cd21153">
    <property type="entry name" value="PUA_RlmI"/>
    <property type="match status" value="1"/>
</dbReference>
<dbReference type="GO" id="GO:0032259">
    <property type="term" value="P:methylation"/>
    <property type="evidence" value="ECO:0007669"/>
    <property type="project" value="UniProtKB-KW"/>
</dbReference>
<dbReference type="InterPro" id="IPR041532">
    <property type="entry name" value="RlmI-like_PUA"/>
</dbReference>
<dbReference type="PROSITE" id="PS50890">
    <property type="entry name" value="PUA"/>
    <property type="match status" value="1"/>
</dbReference>
<protein>
    <submittedName>
        <fullName evidence="10">Class I SAM-dependent rRNA methyltransferase</fullName>
    </submittedName>
</protein>
<evidence type="ECO:0000256" key="1">
    <source>
        <dbReference type="ARBA" id="ARBA00004496"/>
    </source>
</evidence>
<keyword evidence="5" id="KW-0808">Transferase</keyword>
<reference evidence="10 11" key="1">
    <citation type="submission" date="2021-10" db="EMBL/GenBank/DDBJ databases">
        <title>Anaerobic single-cell dispensing facilitates the cultivation of human gut bacteria.</title>
        <authorList>
            <person name="Afrizal A."/>
        </authorList>
    </citation>
    <scope>NUCLEOTIDE SEQUENCE [LARGE SCALE GENOMIC DNA]</scope>
    <source>
        <strain evidence="10 11">CLA-AA-H246</strain>
    </source>
</reference>
<dbReference type="CDD" id="cd11572">
    <property type="entry name" value="RlmI_M_like"/>
    <property type="match status" value="1"/>
</dbReference>
<evidence type="ECO:0000256" key="6">
    <source>
        <dbReference type="ARBA" id="ARBA00022691"/>
    </source>
</evidence>
<keyword evidence="2" id="KW-0963">Cytoplasm</keyword>
<keyword evidence="7" id="KW-0694">RNA-binding</keyword>
<dbReference type="SUPFAM" id="SSF88697">
    <property type="entry name" value="PUA domain-like"/>
    <property type="match status" value="1"/>
</dbReference>
<evidence type="ECO:0000313" key="10">
    <source>
        <dbReference type="EMBL" id="MCC2148686.1"/>
    </source>
</evidence>
<dbReference type="Pfam" id="PF17785">
    <property type="entry name" value="PUA_3"/>
    <property type="match status" value="1"/>
</dbReference>
<comment type="caution">
    <text evidence="10">The sequence shown here is derived from an EMBL/GenBank/DDBJ whole genome shotgun (WGS) entry which is preliminary data.</text>
</comment>